<sequence length="224" mass="25162">MIKLQDVSLKKDILPPALANDPDVSAMASALDPELQLITQQIRDTLILSRIDELPEEVIEHLLWQFHITLNEGAALADTLQEKRELVKNALEIHRMKGTKAALERVLELLNMQGTISEWFEYGGDPYHFRIDILDVSTRGITEDLIRQLDILIFAYKNTRSWLESIRIFLSGRGKVRVAGATLSGEKVTVYPWSETLLEGRGAIKFGAVYQTVESTTVYPGKGG</sequence>
<name>A0A3M8CBG2_9BACL</name>
<organism evidence="1 2">
    <name type="scientific">Brevibacillus panacihumi</name>
    <dbReference type="NCBI Taxonomy" id="497735"/>
    <lineage>
        <taxon>Bacteria</taxon>
        <taxon>Bacillati</taxon>
        <taxon>Bacillota</taxon>
        <taxon>Bacilli</taxon>
        <taxon>Bacillales</taxon>
        <taxon>Paenibacillaceae</taxon>
        <taxon>Brevibacillus</taxon>
    </lineage>
</organism>
<comment type="caution">
    <text evidence="1">The sequence shown here is derived from an EMBL/GenBank/DDBJ whole genome shotgun (WGS) entry which is preliminary data.</text>
</comment>
<dbReference type="Proteomes" id="UP000281915">
    <property type="component" value="Unassembled WGS sequence"/>
</dbReference>
<dbReference type="Pfam" id="PF09684">
    <property type="entry name" value="Tail_P2_I"/>
    <property type="match status" value="1"/>
</dbReference>
<dbReference type="EMBL" id="RHHT01000062">
    <property type="protein sequence ID" value="RNB72185.1"/>
    <property type="molecule type" value="Genomic_DNA"/>
</dbReference>
<proteinExistence type="predicted"/>
<dbReference type="InterPro" id="IPR006521">
    <property type="entry name" value="Tail_protein_I"/>
</dbReference>
<evidence type="ECO:0000313" key="2">
    <source>
        <dbReference type="Proteomes" id="UP000281915"/>
    </source>
</evidence>
<reference evidence="1 2" key="1">
    <citation type="submission" date="2018-10" db="EMBL/GenBank/DDBJ databases">
        <title>Phylogenomics of Brevibacillus.</title>
        <authorList>
            <person name="Dunlap C."/>
        </authorList>
    </citation>
    <scope>NUCLEOTIDE SEQUENCE [LARGE SCALE GENOMIC DNA]</scope>
    <source>
        <strain evidence="1 2">JCM 15085</strain>
    </source>
</reference>
<dbReference type="RefSeq" id="WP_122915250.1">
    <property type="nucleotide sequence ID" value="NZ_RHHT01000062.1"/>
</dbReference>
<protein>
    <submittedName>
        <fullName evidence="1">Phage tail protein I</fullName>
    </submittedName>
</protein>
<gene>
    <name evidence="1" type="ORF">EDM58_22030</name>
</gene>
<evidence type="ECO:0000313" key="1">
    <source>
        <dbReference type="EMBL" id="RNB72185.1"/>
    </source>
</evidence>
<dbReference type="AlphaFoldDB" id="A0A3M8CBG2"/>
<dbReference type="NCBIfam" id="TIGR01634">
    <property type="entry name" value="tail_P2_I"/>
    <property type="match status" value="1"/>
</dbReference>
<accession>A0A3M8CBG2</accession>